<dbReference type="EMBL" id="MTKS01000001">
    <property type="protein sequence ID" value="RWX52544.1"/>
    <property type="molecule type" value="Genomic_DNA"/>
</dbReference>
<accession>A0A444JHD5</accession>
<dbReference type="AlphaFoldDB" id="A0A444JHD5"/>
<feature type="signal peptide" evidence="2">
    <location>
        <begin position="1"/>
        <end position="26"/>
    </location>
</feature>
<organism evidence="3 4">
    <name type="scientific">Candidatus Electrothrix marina</name>
    <dbReference type="NCBI Taxonomy" id="1859130"/>
    <lineage>
        <taxon>Bacteria</taxon>
        <taxon>Pseudomonadati</taxon>
        <taxon>Thermodesulfobacteriota</taxon>
        <taxon>Desulfobulbia</taxon>
        <taxon>Desulfobulbales</taxon>
        <taxon>Desulfobulbaceae</taxon>
        <taxon>Candidatus Electrothrix</taxon>
    </lineage>
</organism>
<reference evidence="3 4" key="1">
    <citation type="submission" date="2017-01" db="EMBL/GenBank/DDBJ databases">
        <title>The cable genome- insights into the physiology and evolution of filamentous bacteria capable of sulfide oxidation via long distance electron transfer.</title>
        <authorList>
            <person name="Schreiber L."/>
            <person name="Bjerg J.T."/>
            <person name="Boggild A."/>
            <person name="Van De Vossenberg J."/>
            <person name="Meysman F."/>
            <person name="Nielsen L.P."/>
            <person name="Schramm A."/>
            <person name="Kjeldsen K.U."/>
        </authorList>
    </citation>
    <scope>NUCLEOTIDE SEQUENCE [LARGE SCALE GENOMIC DNA]</scope>
    <source>
        <strain evidence="3">A5</strain>
    </source>
</reference>
<sequence>MKKKTFSACIMAALLTAGIAGTQATAAILAEGDISVYKGGTLSDTMTGQNPVDEEALLVCNGKCMIKSTGVSIIGATGTELAVKSDQKQFNLLLKQGQLDFILSGAVGKMGFYTADRQYASADVIYNASTASPVRGYMQVTSEGSTKIGVYEGRLVFNTVEGAKTIDSNNYILLAQADMGGVSPDEISGSADDGDWECNNDNTGRLCDKDTVDWYCNDENMGKKCDDDIAAGASWSNKAIISGTVVAGAAAWGVYEYLDDDDDPAPSNNGNGSVATTPPSQTPAGTAPNEKASDKAAPPAFPEVKYPSTSM</sequence>
<comment type="caution">
    <text evidence="3">The sequence shown here is derived from an EMBL/GenBank/DDBJ whole genome shotgun (WGS) entry which is preliminary data.</text>
</comment>
<evidence type="ECO:0000256" key="2">
    <source>
        <dbReference type="SAM" id="SignalP"/>
    </source>
</evidence>
<proteinExistence type="predicted"/>
<feature type="chain" id="PRO_5019532175" description="FecR family protein" evidence="2">
    <location>
        <begin position="27"/>
        <end position="311"/>
    </location>
</feature>
<evidence type="ECO:0008006" key="5">
    <source>
        <dbReference type="Google" id="ProtNLM"/>
    </source>
</evidence>
<evidence type="ECO:0000313" key="3">
    <source>
        <dbReference type="EMBL" id="RWX52544.1"/>
    </source>
</evidence>
<protein>
    <recommendedName>
        <fullName evidence="5">FecR family protein</fullName>
    </recommendedName>
</protein>
<name>A0A444JHD5_9BACT</name>
<evidence type="ECO:0000313" key="4">
    <source>
        <dbReference type="Proteomes" id="UP000288892"/>
    </source>
</evidence>
<feature type="region of interest" description="Disordered" evidence="1">
    <location>
        <begin position="261"/>
        <end position="311"/>
    </location>
</feature>
<keyword evidence="4" id="KW-1185">Reference proteome</keyword>
<evidence type="ECO:0000256" key="1">
    <source>
        <dbReference type="SAM" id="MobiDB-lite"/>
    </source>
</evidence>
<feature type="compositionally biased region" description="Polar residues" evidence="1">
    <location>
        <begin position="266"/>
        <end position="284"/>
    </location>
</feature>
<dbReference type="Proteomes" id="UP000288892">
    <property type="component" value="Unassembled WGS sequence"/>
</dbReference>
<gene>
    <name evidence="3" type="ORF">VU01_10019</name>
</gene>
<keyword evidence="2" id="KW-0732">Signal</keyword>